<evidence type="ECO:0000313" key="2">
    <source>
        <dbReference type="EMBL" id="UYV63576.1"/>
    </source>
</evidence>
<dbReference type="Pfam" id="PF00595">
    <property type="entry name" value="PDZ"/>
    <property type="match status" value="1"/>
</dbReference>
<organism evidence="2 3">
    <name type="scientific">Cordylochernes scorpioides</name>
    <dbReference type="NCBI Taxonomy" id="51811"/>
    <lineage>
        <taxon>Eukaryota</taxon>
        <taxon>Metazoa</taxon>
        <taxon>Ecdysozoa</taxon>
        <taxon>Arthropoda</taxon>
        <taxon>Chelicerata</taxon>
        <taxon>Arachnida</taxon>
        <taxon>Pseudoscorpiones</taxon>
        <taxon>Cheliferoidea</taxon>
        <taxon>Chernetidae</taxon>
        <taxon>Cordylochernes</taxon>
    </lineage>
</organism>
<evidence type="ECO:0000313" key="3">
    <source>
        <dbReference type="Proteomes" id="UP001235939"/>
    </source>
</evidence>
<proteinExistence type="predicted"/>
<dbReference type="InterPro" id="IPR036034">
    <property type="entry name" value="PDZ_sf"/>
</dbReference>
<feature type="domain" description="PDZ" evidence="1">
    <location>
        <begin position="108"/>
        <end position="184"/>
    </location>
</feature>
<dbReference type="CDD" id="cd06669">
    <property type="entry name" value="PDZ5_MUPP1-like"/>
    <property type="match status" value="1"/>
</dbReference>
<protein>
    <recommendedName>
        <fullName evidence="1">PDZ domain-containing protein</fullName>
    </recommendedName>
</protein>
<dbReference type="InterPro" id="IPR051342">
    <property type="entry name" value="PDZ_scaffold"/>
</dbReference>
<gene>
    <name evidence="2" type="ORF">LAZ67_2004837</name>
</gene>
<reference evidence="2 3" key="1">
    <citation type="submission" date="2022-01" db="EMBL/GenBank/DDBJ databases">
        <title>A chromosomal length assembly of Cordylochernes scorpioides.</title>
        <authorList>
            <person name="Zeh D."/>
            <person name="Zeh J."/>
        </authorList>
    </citation>
    <scope>NUCLEOTIDE SEQUENCE [LARGE SCALE GENOMIC DNA]</scope>
    <source>
        <strain evidence="2">IN4F17</strain>
        <tissue evidence="2">Whole Body</tissue>
    </source>
</reference>
<dbReference type="PANTHER" id="PTHR19964">
    <property type="entry name" value="MULTIPLE PDZ DOMAIN PROTEIN"/>
    <property type="match status" value="1"/>
</dbReference>
<evidence type="ECO:0000259" key="1">
    <source>
        <dbReference type="PROSITE" id="PS50106"/>
    </source>
</evidence>
<keyword evidence="3" id="KW-1185">Reference proteome</keyword>
<dbReference type="PANTHER" id="PTHR19964:SF92">
    <property type="entry name" value="PATJ HOMOLOG"/>
    <property type="match status" value="1"/>
</dbReference>
<dbReference type="SUPFAM" id="SSF50156">
    <property type="entry name" value="PDZ domain-like"/>
    <property type="match status" value="2"/>
</dbReference>
<dbReference type="PROSITE" id="PS50106">
    <property type="entry name" value="PDZ"/>
    <property type="match status" value="1"/>
</dbReference>
<dbReference type="Gene3D" id="2.30.42.10">
    <property type="match status" value="1"/>
</dbReference>
<dbReference type="SMART" id="SM00228">
    <property type="entry name" value="PDZ"/>
    <property type="match status" value="1"/>
</dbReference>
<name>A0ABY6K3Z8_9ARAC</name>
<accession>A0ABY6K3Z8</accession>
<dbReference type="EMBL" id="CP092864">
    <property type="protein sequence ID" value="UYV63576.1"/>
    <property type="molecule type" value="Genomic_DNA"/>
</dbReference>
<dbReference type="Proteomes" id="UP001235939">
    <property type="component" value="Chromosome 02"/>
</dbReference>
<sequence length="212" mass="23315">MTVAMCTLDYEEHIVIPGSSIVSMYLDDNVIVQANGTRLHGLFHLDVVRILKTLPRESMLVCARRRPLAKAKSDGQLYVGRGSLSEPLRARSLEPLSCLARWSSRPHVVELYKGERGLGFSLLDYQDPMNSEETVIVVRALVPGGVAAQDRRLRPGDRLLSVNERRLERASLQEAVEALQTAPSGLVSIEVARPLPVPAAPPVGHFTVTSFI</sequence>
<dbReference type="InterPro" id="IPR001478">
    <property type="entry name" value="PDZ"/>
</dbReference>